<dbReference type="InterPro" id="IPR039069">
    <property type="entry name" value="CE7"/>
</dbReference>
<evidence type="ECO:0000313" key="5">
    <source>
        <dbReference type="Proteomes" id="UP000222106"/>
    </source>
</evidence>
<dbReference type="OrthoDB" id="9770528at2"/>
<feature type="binding site" evidence="2">
    <location>
        <position position="92"/>
    </location>
    <ligand>
        <name>substrate</name>
    </ligand>
</feature>
<dbReference type="InterPro" id="IPR029058">
    <property type="entry name" value="AB_hydrolase_fold"/>
</dbReference>
<dbReference type="AlphaFoldDB" id="A0A2A9EK59"/>
<dbReference type="InterPro" id="IPR008391">
    <property type="entry name" value="AXE1_dom"/>
</dbReference>
<proteinExistence type="predicted"/>
<dbReference type="Proteomes" id="UP000222106">
    <property type="component" value="Unassembled WGS sequence"/>
</dbReference>
<dbReference type="SUPFAM" id="SSF53474">
    <property type="entry name" value="alpha/beta-Hydrolases"/>
    <property type="match status" value="1"/>
</dbReference>
<evidence type="ECO:0000256" key="2">
    <source>
        <dbReference type="PIRSR" id="PIRSR639069-2"/>
    </source>
</evidence>
<organism evidence="4 5">
    <name type="scientific">Georgenia soli</name>
    <dbReference type="NCBI Taxonomy" id="638953"/>
    <lineage>
        <taxon>Bacteria</taxon>
        <taxon>Bacillati</taxon>
        <taxon>Actinomycetota</taxon>
        <taxon>Actinomycetes</taxon>
        <taxon>Micrococcales</taxon>
        <taxon>Bogoriellaceae</taxon>
        <taxon>Georgenia</taxon>
    </lineage>
</organism>
<dbReference type="RefSeq" id="WP_098483173.1">
    <property type="nucleotide sequence ID" value="NZ_PDJI01000004.1"/>
</dbReference>
<name>A0A2A9EK59_9MICO</name>
<dbReference type="Pfam" id="PF05448">
    <property type="entry name" value="AXE1"/>
    <property type="match status" value="1"/>
</dbReference>
<dbReference type="GO" id="GO:0005976">
    <property type="term" value="P:polysaccharide metabolic process"/>
    <property type="evidence" value="ECO:0007669"/>
    <property type="project" value="TreeGrafter"/>
</dbReference>
<feature type="domain" description="Acetyl xylan esterase" evidence="3">
    <location>
        <begin position="1"/>
        <end position="322"/>
    </location>
</feature>
<feature type="active site" description="Charge relay system" evidence="1">
    <location>
        <position position="273"/>
    </location>
</feature>
<sequence length="346" mass="36626">MPLYDLPLAELETYRPDVPEPVDFDEFWARTLAEARTAEVDVRLARVDTGLTLVETYDVTFAGFGGHPVRGWLTRPAGQAGPLPAVVEYLGYGGGRGLPHERLAWASAGYVHLVMDTRGQGSAWGAGGDTPDPVGSGPAFPGFLTRGLADPAEHYYRRVFTDGVRAVDAVRTLEGVDPARVAVAGVSQGGGIALAVGGLVPDVAAVMPDVPFLCHIRRAVEITDARPYSEVSAYLAVHRWHVEQAFRTLSYIDGVAFARRAGAPALFSVALMDVTCPPSTVFAAYNHYGQPAGAADKDIVVYPFNGHEGGAAEQLGRQIRWLGARLGRAGEAADGPGRAGAVVPGR</sequence>
<accession>A0A2A9EK59</accession>
<feature type="active site" description="Nucleophile" evidence="1">
    <location>
        <position position="187"/>
    </location>
</feature>
<dbReference type="Gene3D" id="3.40.50.1820">
    <property type="entry name" value="alpha/beta hydrolase"/>
    <property type="match status" value="1"/>
</dbReference>
<reference evidence="4 5" key="1">
    <citation type="submission" date="2017-10" db="EMBL/GenBank/DDBJ databases">
        <title>Sequencing the genomes of 1000 actinobacteria strains.</title>
        <authorList>
            <person name="Klenk H.-P."/>
        </authorList>
    </citation>
    <scope>NUCLEOTIDE SEQUENCE [LARGE SCALE GENOMIC DNA]</scope>
    <source>
        <strain evidence="4 5">DSM 21838</strain>
    </source>
</reference>
<dbReference type="EMBL" id="PDJI01000004">
    <property type="protein sequence ID" value="PFG38996.1"/>
    <property type="molecule type" value="Genomic_DNA"/>
</dbReference>
<evidence type="ECO:0000313" key="4">
    <source>
        <dbReference type="EMBL" id="PFG38996.1"/>
    </source>
</evidence>
<keyword evidence="5" id="KW-1185">Reference proteome</keyword>
<comment type="caution">
    <text evidence="4">The sequence shown here is derived from an EMBL/GenBank/DDBJ whole genome shotgun (WGS) entry which is preliminary data.</text>
</comment>
<evidence type="ECO:0000256" key="1">
    <source>
        <dbReference type="PIRSR" id="PIRSR639069-1"/>
    </source>
</evidence>
<gene>
    <name evidence="4" type="ORF">ATJ97_1490</name>
</gene>
<dbReference type="GO" id="GO:0052689">
    <property type="term" value="F:carboxylic ester hydrolase activity"/>
    <property type="evidence" value="ECO:0007669"/>
    <property type="project" value="TreeGrafter"/>
</dbReference>
<dbReference type="PANTHER" id="PTHR40111">
    <property type="entry name" value="CEPHALOSPORIN-C DEACETYLASE"/>
    <property type="match status" value="1"/>
</dbReference>
<feature type="active site" description="Charge relay system" evidence="1">
    <location>
        <position position="307"/>
    </location>
</feature>
<protein>
    <submittedName>
        <fullName evidence="4">Cephalosporin-C deacetylase</fullName>
    </submittedName>
</protein>
<dbReference type="PANTHER" id="PTHR40111:SF1">
    <property type="entry name" value="CEPHALOSPORIN-C DEACETYLASE"/>
    <property type="match status" value="1"/>
</dbReference>
<evidence type="ECO:0000259" key="3">
    <source>
        <dbReference type="Pfam" id="PF05448"/>
    </source>
</evidence>